<evidence type="ECO:0000313" key="8">
    <source>
        <dbReference type="Proteomes" id="UP000005447"/>
    </source>
</evidence>
<evidence type="ECO:0000313" key="7">
    <source>
        <dbReference type="Ensembl" id="ENSCPOP00000031849.1"/>
    </source>
</evidence>
<dbReference type="Pfam" id="PF21520">
    <property type="entry name" value="ITGAX-like_Ig_3"/>
    <property type="match status" value="1"/>
</dbReference>
<reference evidence="7" key="2">
    <citation type="submission" date="2025-08" db="UniProtKB">
        <authorList>
            <consortium name="Ensembl"/>
        </authorList>
    </citation>
    <scope>IDENTIFICATION</scope>
    <source>
        <strain evidence="7">2N</strain>
    </source>
</reference>
<feature type="transmembrane region" description="Helical" evidence="5">
    <location>
        <begin position="47"/>
        <end position="69"/>
    </location>
</feature>
<keyword evidence="2" id="KW-0130">Cell adhesion</keyword>
<accession>A0A286Y204</accession>
<dbReference type="Ensembl" id="ENSCPOT00000035760.1">
    <property type="protein sequence ID" value="ENSCPOP00000031849.1"/>
    <property type="gene ID" value="ENSCPOG00000031568.1"/>
</dbReference>
<dbReference type="GO" id="GO:0007160">
    <property type="term" value="P:cell-matrix adhesion"/>
    <property type="evidence" value="ECO:0007669"/>
    <property type="project" value="TreeGrafter"/>
</dbReference>
<dbReference type="InterPro" id="IPR048633">
    <property type="entry name" value="ITGAX-like_Ig_3"/>
</dbReference>
<evidence type="ECO:0000256" key="4">
    <source>
        <dbReference type="SAM" id="MobiDB-lite"/>
    </source>
</evidence>
<dbReference type="VEuPathDB" id="HostDB:ENSCPOG00000031568"/>
<dbReference type="EMBL" id="AAKN02007789">
    <property type="status" value="NOT_ANNOTATED_CDS"/>
    <property type="molecule type" value="Genomic_DNA"/>
</dbReference>
<reference evidence="8" key="1">
    <citation type="journal article" date="2011" name="Nature">
        <title>A high-resolution map of human evolutionary constraint using 29 mammals.</title>
        <authorList>
            <person name="Lindblad-Toh K."/>
            <person name="Garber M."/>
            <person name="Zuk O."/>
            <person name="Lin M.F."/>
            <person name="Parker B.J."/>
            <person name="Washietl S."/>
            <person name="Kheradpour P."/>
            <person name="Ernst J."/>
            <person name="Jordan G."/>
            <person name="Mauceli E."/>
            <person name="Ward L.D."/>
            <person name="Lowe C.B."/>
            <person name="Holloway A.K."/>
            <person name="Clamp M."/>
            <person name="Gnerre S."/>
            <person name="Alfoldi J."/>
            <person name="Beal K."/>
            <person name="Chang J."/>
            <person name="Clawson H."/>
            <person name="Cuff J."/>
            <person name="Di Palma F."/>
            <person name="Fitzgerald S."/>
            <person name="Flicek P."/>
            <person name="Guttman M."/>
            <person name="Hubisz M.J."/>
            <person name="Jaffe D.B."/>
            <person name="Jungreis I."/>
            <person name="Kent W.J."/>
            <person name="Kostka D."/>
            <person name="Lara M."/>
            <person name="Martins A.L."/>
            <person name="Massingham T."/>
            <person name="Moltke I."/>
            <person name="Raney B.J."/>
            <person name="Rasmussen M.D."/>
            <person name="Robinson J."/>
            <person name="Stark A."/>
            <person name="Vilella A.J."/>
            <person name="Wen J."/>
            <person name="Xie X."/>
            <person name="Zody M.C."/>
            <person name="Baldwin J."/>
            <person name="Bloom T."/>
            <person name="Chin C.W."/>
            <person name="Heiman D."/>
            <person name="Nicol R."/>
            <person name="Nusbaum C."/>
            <person name="Young S."/>
            <person name="Wilkinson J."/>
            <person name="Worley K.C."/>
            <person name="Kovar C.L."/>
            <person name="Muzny D.M."/>
            <person name="Gibbs R.A."/>
            <person name="Cree A."/>
            <person name="Dihn H.H."/>
            <person name="Fowler G."/>
            <person name="Jhangiani S."/>
            <person name="Joshi V."/>
            <person name="Lee S."/>
            <person name="Lewis L.R."/>
            <person name="Nazareth L.V."/>
            <person name="Okwuonu G."/>
            <person name="Santibanez J."/>
            <person name="Warren W.C."/>
            <person name="Mardis E.R."/>
            <person name="Weinstock G.M."/>
            <person name="Wilson R.K."/>
            <person name="Delehaunty K."/>
            <person name="Dooling D."/>
            <person name="Fronik C."/>
            <person name="Fulton L."/>
            <person name="Fulton B."/>
            <person name="Graves T."/>
            <person name="Minx P."/>
            <person name="Sodergren E."/>
            <person name="Birney E."/>
            <person name="Margulies E.H."/>
            <person name="Herrero J."/>
            <person name="Green E.D."/>
            <person name="Haussler D."/>
            <person name="Siepel A."/>
            <person name="Goldman N."/>
            <person name="Pollard K.S."/>
            <person name="Pedersen J.S."/>
            <person name="Lander E.S."/>
            <person name="Kellis M."/>
        </authorList>
    </citation>
    <scope>NUCLEOTIDE SEQUENCE [LARGE SCALE GENOMIC DNA]</scope>
    <source>
        <strain evidence="8">2N</strain>
    </source>
</reference>
<dbReference type="GeneTree" id="ENSGT00940000160953"/>
<proteinExistence type="inferred from homology"/>
<dbReference type="Gene3D" id="2.60.40.1530">
    <property type="entry name" value="ntegrin, alpha v. Chain A, domain 4"/>
    <property type="match status" value="1"/>
</dbReference>
<evidence type="ECO:0000256" key="2">
    <source>
        <dbReference type="ARBA" id="ARBA00022889"/>
    </source>
</evidence>
<keyword evidence="5" id="KW-0472">Membrane</keyword>
<dbReference type="AlphaFoldDB" id="A0A286Y204"/>
<comment type="similarity">
    <text evidence="1">Belongs to the integrin alpha chain family.</text>
</comment>
<name>A0A286Y204_CAVPO</name>
<keyword evidence="5" id="KW-0812">Transmembrane</keyword>
<dbReference type="GO" id="GO:0098609">
    <property type="term" value="P:cell-cell adhesion"/>
    <property type="evidence" value="ECO:0007669"/>
    <property type="project" value="TreeGrafter"/>
</dbReference>
<dbReference type="PANTHER" id="PTHR23220">
    <property type="entry name" value="INTEGRIN ALPHA"/>
    <property type="match status" value="1"/>
</dbReference>
<dbReference type="PROSITE" id="PS00242">
    <property type="entry name" value="INTEGRIN_ALPHA"/>
    <property type="match status" value="1"/>
</dbReference>
<feature type="domain" description="Integrin alpha-X-like third Ig-like" evidence="6">
    <location>
        <begin position="1"/>
        <end position="35"/>
    </location>
</feature>
<dbReference type="GO" id="GO:0007229">
    <property type="term" value="P:integrin-mediated signaling pathway"/>
    <property type="evidence" value="ECO:0007669"/>
    <property type="project" value="TreeGrafter"/>
</dbReference>
<sequence length="107" mass="12141">DCLRFRCDVPSFGIREELDFILKGNLSFGWVSQMETVLEEFEVYNPISLMIGSCVGGLLLLALITASLYKFGFFKRQYKEMLTGKPENPATFREEDVSCEAPDLPMS</sequence>
<dbReference type="Bgee" id="ENSCPOG00000031568">
    <property type="expression patterns" value="Expressed in testis and 6 other cell types or tissues"/>
</dbReference>
<gene>
    <name evidence="7" type="primary">ITGAD</name>
</gene>
<dbReference type="InterPro" id="IPR018184">
    <property type="entry name" value="Integrin_alpha_C_CS"/>
</dbReference>
<evidence type="ECO:0000256" key="5">
    <source>
        <dbReference type="SAM" id="Phobius"/>
    </source>
</evidence>
<dbReference type="FunFam" id="1.20.5.930:FF:000004">
    <property type="entry name" value="Integrin subunit alpha M"/>
    <property type="match status" value="1"/>
</dbReference>
<keyword evidence="3" id="KW-0675">Receptor</keyword>
<evidence type="ECO:0000256" key="1">
    <source>
        <dbReference type="ARBA" id="ARBA00008054"/>
    </source>
</evidence>
<dbReference type="Pfam" id="PF00357">
    <property type="entry name" value="Integrin_alpha"/>
    <property type="match status" value="1"/>
</dbReference>
<evidence type="ECO:0000259" key="6">
    <source>
        <dbReference type="Pfam" id="PF21520"/>
    </source>
</evidence>
<feature type="region of interest" description="Disordered" evidence="4">
    <location>
        <begin position="86"/>
        <end position="107"/>
    </location>
</feature>
<organism evidence="7 8">
    <name type="scientific">Cavia porcellus</name>
    <name type="common">Guinea pig</name>
    <dbReference type="NCBI Taxonomy" id="10141"/>
    <lineage>
        <taxon>Eukaryota</taxon>
        <taxon>Metazoa</taxon>
        <taxon>Chordata</taxon>
        <taxon>Craniata</taxon>
        <taxon>Vertebrata</taxon>
        <taxon>Euteleostomi</taxon>
        <taxon>Mammalia</taxon>
        <taxon>Eutheria</taxon>
        <taxon>Euarchontoglires</taxon>
        <taxon>Glires</taxon>
        <taxon>Rodentia</taxon>
        <taxon>Hystricomorpha</taxon>
        <taxon>Caviidae</taxon>
        <taxon>Cavia</taxon>
    </lineage>
</organism>
<evidence type="ECO:0000256" key="3">
    <source>
        <dbReference type="ARBA" id="ARBA00023170"/>
    </source>
</evidence>
<dbReference type="GO" id="GO:0005178">
    <property type="term" value="F:integrin binding"/>
    <property type="evidence" value="ECO:0007669"/>
    <property type="project" value="TreeGrafter"/>
</dbReference>
<protein>
    <submittedName>
        <fullName evidence="7">Integrin subunit alpha D</fullName>
    </submittedName>
</protein>
<dbReference type="GO" id="GO:0033627">
    <property type="term" value="P:cell adhesion mediated by integrin"/>
    <property type="evidence" value="ECO:0007669"/>
    <property type="project" value="TreeGrafter"/>
</dbReference>
<reference evidence="7" key="3">
    <citation type="submission" date="2025-09" db="UniProtKB">
        <authorList>
            <consortium name="Ensembl"/>
        </authorList>
    </citation>
    <scope>IDENTIFICATION</scope>
    <source>
        <strain evidence="7">2N</strain>
    </source>
</reference>
<dbReference type="GO" id="GO:0009897">
    <property type="term" value="C:external side of plasma membrane"/>
    <property type="evidence" value="ECO:0007669"/>
    <property type="project" value="TreeGrafter"/>
</dbReference>
<keyword evidence="5" id="KW-1133">Transmembrane helix</keyword>
<dbReference type="Proteomes" id="UP000005447">
    <property type="component" value="Unassembled WGS sequence"/>
</dbReference>
<keyword evidence="8" id="KW-1185">Reference proteome</keyword>
<dbReference type="PANTHER" id="PTHR23220:SF132">
    <property type="entry name" value="INTEGRIN ALPHA-D"/>
    <property type="match status" value="1"/>
</dbReference>
<dbReference type="GO" id="GO:0008305">
    <property type="term" value="C:integrin complex"/>
    <property type="evidence" value="ECO:0007669"/>
    <property type="project" value="TreeGrafter"/>
</dbReference>
<dbReference type="Gene3D" id="1.20.5.930">
    <property type="entry name" value="Bicelle-embedded integrin alpha(iib) transmembrane segment"/>
    <property type="match status" value="1"/>
</dbReference>